<evidence type="ECO:0000256" key="7">
    <source>
        <dbReference type="ARBA" id="ARBA00023136"/>
    </source>
</evidence>
<feature type="transmembrane region" description="Helical" evidence="8">
    <location>
        <begin position="21"/>
        <end position="48"/>
    </location>
</feature>
<reference evidence="11 12" key="1">
    <citation type="submission" date="2017-12" db="EMBL/GenBank/DDBJ databases">
        <title>Genomes of bacteria within cyanobacterial aggregates.</title>
        <authorList>
            <person name="Cai H."/>
        </authorList>
    </citation>
    <scope>NUCLEOTIDE SEQUENCE [LARGE SCALE GENOMIC DNA]</scope>
    <source>
        <strain evidence="11 12">TH16</strain>
    </source>
</reference>
<keyword evidence="6 8" id="KW-1133">Transmembrane helix</keyword>
<proteinExistence type="inferred from homology"/>
<dbReference type="EMBL" id="CP025611">
    <property type="protein sequence ID" value="AUN31576.1"/>
    <property type="molecule type" value="Genomic_DNA"/>
</dbReference>
<sequence length="409" mass="43425">MFGILERWIAFRYLGARRQEGFISVIAGFSFLGIALGVATLIISLSVFNGFQRDLLSRVLGFQGHVVAMGQYGPFQASDALVEGVRGVPGVVSVMPSLDAQGLLSYRDFAGGVLVKALRPADMAARPAFADALVEGTLAEGDGIAIGKRMADNGRIKIGDRVTILSPQVDAGGGPPRSRAFTVTGIVALGVSEFDNTLVLMDLETAQEFFQLDGNVTAVEVTFTDPALGPARMADVAARLPAGLHVQNWQQVNGAFFSFIETQRNVVSLILGMIVVVAAFNIISGMIMMVQDKGREIAILRTMGAGRGTILRIFLMSGASIGVAGTTAGLILGVTLSGHMEQLRQLVKAATGVDPFNSDIYFLSSLPSFTDPWQVAQVAVASVALSLLATLYPSWRAAKLDPVEALRYE</sequence>
<name>A0A2K9NGB4_9PROT</name>
<dbReference type="PANTHER" id="PTHR30489:SF0">
    <property type="entry name" value="LIPOPROTEIN-RELEASING SYSTEM TRANSMEMBRANE PROTEIN LOLE"/>
    <property type="match status" value="1"/>
</dbReference>
<feature type="transmembrane region" description="Helical" evidence="8">
    <location>
        <begin position="373"/>
        <end position="392"/>
    </location>
</feature>
<organism evidence="11 12">
    <name type="scientific">Niveispirillum cyanobacteriorum</name>
    <dbReference type="NCBI Taxonomy" id="1612173"/>
    <lineage>
        <taxon>Bacteria</taxon>
        <taxon>Pseudomonadati</taxon>
        <taxon>Pseudomonadota</taxon>
        <taxon>Alphaproteobacteria</taxon>
        <taxon>Rhodospirillales</taxon>
        <taxon>Azospirillaceae</taxon>
        <taxon>Niveispirillum</taxon>
    </lineage>
</organism>
<keyword evidence="12" id="KW-1185">Reference proteome</keyword>
<dbReference type="Pfam" id="PF12704">
    <property type="entry name" value="MacB_PCD"/>
    <property type="match status" value="1"/>
</dbReference>
<comment type="similarity">
    <text evidence="2">Belongs to the ABC-4 integral membrane protein family. LolC/E subfamily.</text>
</comment>
<dbReference type="InterPro" id="IPR025857">
    <property type="entry name" value="MacB_PCD"/>
</dbReference>
<dbReference type="AlphaFoldDB" id="A0A2K9NGB4"/>
<dbReference type="KEGG" id="ncb:C0V82_00950"/>
<dbReference type="Pfam" id="PF02687">
    <property type="entry name" value="FtsX"/>
    <property type="match status" value="1"/>
</dbReference>
<dbReference type="InterPro" id="IPR011925">
    <property type="entry name" value="LolCE_TM"/>
</dbReference>
<dbReference type="NCBIfam" id="TIGR02212">
    <property type="entry name" value="lolCE"/>
    <property type="match status" value="1"/>
</dbReference>
<dbReference type="InterPro" id="IPR003838">
    <property type="entry name" value="ABC3_permease_C"/>
</dbReference>
<protein>
    <submittedName>
        <fullName evidence="11">Lipoprotein-releasing system transmembrane subunit LolC</fullName>
    </submittedName>
</protein>
<keyword evidence="11" id="KW-0449">Lipoprotein</keyword>
<feature type="transmembrane region" description="Helical" evidence="8">
    <location>
        <begin position="266"/>
        <end position="290"/>
    </location>
</feature>
<keyword evidence="4" id="KW-1003">Cell membrane</keyword>
<evidence type="ECO:0000256" key="4">
    <source>
        <dbReference type="ARBA" id="ARBA00022475"/>
    </source>
</evidence>
<evidence type="ECO:0000259" key="9">
    <source>
        <dbReference type="Pfam" id="PF02687"/>
    </source>
</evidence>
<evidence type="ECO:0000313" key="11">
    <source>
        <dbReference type="EMBL" id="AUN31576.1"/>
    </source>
</evidence>
<evidence type="ECO:0000256" key="1">
    <source>
        <dbReference type="ARBA" id="ARBA00004651"/>
    </source>
</evidence>
<dbReference type="InterPro" id="IPR051447">
    <property type="entry name" value="Lipoprotein-release_system"/>
</dbReference>
<gene>
    <name evidence="11" type="ORF">C0V82_00950</name>
</gene>
<evidence type="ECO:0000256" key="6">
    <source>
        <dbReference type="ARBA" id="ARBA00022989"/>
    </source>
</evidence>
<feature type="domain" description="ABC3 transporter permease C-terminal" evidence="9">
    <location>
        <begin position="269"/>
        <end position="402"/>
    </location>
</feature>
<evidence type="ECO:0000259" key="10">
    <source>
        <dbReference type="Pfam" id="PF12704"/>
    </source>
</evidence>
<evidence type="ECO:0000313" key="12">
    <source>
        <dbReference type="Proteomes" id="UP000234752"/>
    </source>
</evidence>
<dbReference type="GO" id="GO:0044874">
    <property type="term" value="P:lipoprotein localization to outer membrane"/>
    <property type="evidence" value="ECO:0007669"/>
    <property type="project" value="TreeGrafter"/>
</dbReference>
<evidence type="ECO:0000256" key="2">
    <source>
        <dbReference type="ARBA" id="ARBA00005236"/>
    </source>
</evidence>
<dbReference type="Proteomes" id="UP000234752">
    <property type="component" value="Chromosome eg_1"/>
</dbReference>
<keyword evidence="3" id="KW-0813">Transport</keyword>
<feature type="transmembrane region" description="Helical" evidence="8">
    <location>
        <begin position="310"/>
        <end position="336"/>
    </location>
</feature>
<dbReference type="PANTHER" id="PTHR30489">
    <property type="entry name" value="LIPOPROTEIN-RELEASING SYSTEM TRANSMEMBRANE PROTEIN LOLE"/>
    <property type="match status" value="1"/>
</dbReference>
<keyword evidence="7 8" id="KW-0472">Membrane</keyword>
<keyword evidence="5 8" id="KW-0812">Transmembrane</keyword>
<dbReference type="GO" id="GO:0098797">
    <property type="term" value="C:plasma membrane protein complex"/>
    <property type="evidence" value="ECO:0007669"/>
    <property type="project" value="TreeGrafter"/>
</dbReference>
<dbReference type="GO" id="GO:0042953">
    <property type="term" value="P:lipoprotein transport"/>
    <property type="evidence" value="ECO:0007669"/>
    <property type="project" value="InterPro"/>
</dbReference>
<dbReference type="OrthoDB" id="9808461at2"/>
<evidence type="ECO:0000256" key="5">
    <source>
        <dbReference type="ARBA" id="ARBA00022692"/>
    </source>
</evidence>
<evidence type="ECO:0000256" key="8">
    <source>
        <dbReference type="SAM" id="Phobius"/>
    </source>
</evidence>
<accession>A0A2K9NGB4</accession>
<comment type="subcellular location">
    <subcellularLocation>
        <location evidence="1">Cell membrane</location>
        <topology evidence="1">Multi-pass membrane protein</topology>
    </subcellularLocation>
</comment>
<evidence type="ECO:0000256" key="3">
    <source>
        <dbReference type="ARBA" id="ARBA00022448"/>
    </source>
</evidence>
<feature type="domain" description="MacB-like periplasmic core" evidence="10">
    <location>
        <begin position="30"/>
        <end position="228"/>
    </location>
</feature>